<feature type="domain" description="Ionotropic glutamate receptor C-terminal" evidence="6">
    <location>
        <begin position="888"/>
        <end position="993"/>
    </location>
</feature>
<keyword evidence="9" id="KW-1185">Reference proteome</keyword>
<gene>
    <name evidence="8" type="ORF">GEV33_010195</name>
</gene>
<name>A0A8J6HDN7_TENMO</name>
<dbReference type="Gene3D" id="1.50.10.10">
    <property type="match status" value="1"/>
</dbReference>
<dbReference type="Proteomes" id="UP000719412">
    <property type="component" value="Unassembled WGS sequence"/>
</dbReference>
<dbReference type="SUPFAM" id="SSF53850">
    <property type="entry name" value="Periplasmic binding protein-like II"/>
    <property type="match status" value="3"/>
</dbReference>
<feature type="transmembrane region" description="Helical" evidence="5">
    <location>
        <begin position="886"/>
        <end position="908"/>
    </location>
</feature>
<protein>
    <recommendedName>
        <fullName evidence="3">LanC-like protein 3 homolog</fullName>
    </recommendedName>
</protein>
<evidence type="ECO:0000256" key="3">
    <source>
        <dbReference type="ARBA" id="ARBA00069999"/>
    </source>
</evidence>
<evidence type="ECO:0000259" key="7">
    <source>
        <dbReference type="Pfam" id="PF24576"/>
    </source>
</evidence>
<evidence type="ECO:0000313" key="8">
    <source>
        <dbReference type="EMBL" id="KAH0812596.1"/>
    </source>
</evidence>
<keyword evidence="4" id="KW-0862">Zinc</keyword>
<keyword evidence="5" id="KW-0472">Membrane</keyword>
<dbReference type="InterPro" id="IPR020464">
    <property type="entry name" value="LanC-like_prot_euk"/>
</dbReference>
<dbReference type="Gene3D" id="1.10.287.70">
    <property type="match status" value="3"/>
</dbReference>
<dbReference type="CDD" id="cd04794">
    <property type="entry name" value="euk_LANCL"/>
    <property type="match status" value="1"/>
</dbReference>
<evidence type="ECO:0000256" key="1">
    <source>
        <dbReference type="ARBA" id="ARBA00007179"/>
    </source>
</evidence>
<dbReference type="InterPro" id="IPR012341">
    <property type="entry name" value="6hp_glycosidase-like_sf"/>
</dbReference>
<feature type="domain" description="Ionotropic glutamate receptor C-terminal" evidence="6">
    <location>
        <begin position="1568"/>
        <end position="1832"/>
    </location>
</feature>
<dbReference type="GO" id="GO:0005975">
    <property type="term" value="P:carbohydrate metabolic process"/>
    <property type="evidence" value="ECO:0007669"/>
    <property type="project" value="InterPro"/>
</dbReference>
<feature type="transmembrane region" description="Helical" evidence="5">
    <location>
        <begin position="947"/>
        <end position="967"/>
    </location>
</feature>
<dbReference type="GO" id="GO:0046872">
    <property type="term" value="F:metal ion binding"/>
    <property type="evidence" value="ECO:0007669"/>
    <property type="project" value="UniProtKB-KW"/>
</dbReference>
<keyword evidence="4" id="KW-0479">Metal-binding</keyword>
<feature type="transmembrane region" description="Helical" evidence="5">
    <location>
        <begin position="1562"/>
        <end position="1586"/>
    </location>
</feature>
<dbReference type="PRINTS" id="PR01951">
    <property type="entry name" value="LANCEUKARYTE"/>
</dbReference>
<proteinExistence type="inferred from homology"/>
<dbReference type="SUPFAM" id="SSF158745">
    <property type="entry name" value="LanC-like"/>
    <property type="match status" value="1"/>
</dbReference>
<evidence type="ECO:0000313" key="9">
    <source>
        <dbReference type="Proteomes" id="UP000719412"/>
    </source>
</evidence>
<feature type="transmembrane region" description="Helical" evidence="5">
    <location>
        <begin position="1822"/>
        <end position="1842"/>
    </location>
</feature>
<dbReference type="InterPro" id="IPR057074">
    <property type="entry name" value="IR75A_N"/>
</dbReference>
<organism evidence="8 9">
    <name type="scientific">Tenebrio molitor</name>
    <name type="common">Yellow mealworm beetle</name>
    <dbReference type="NCBI Taxonomy" id="7067"/>
    <lineage>
        <taxon>Eukaryota</taxon>
        <taxon>Metazoa</taxon>
        <taxon>Ecdysozoa</taxon>
        <taxon>Arthropoda</taxon>
        <taxon>Hexapoda</taxon>
        <taxon>Insecta</taxon>
        <taxon>Pterygota</taxon>
        <taxon>Neoptera</taxon>
        <taxon>Endopterygota</taxon>
        <taxon>Coleoptera</taxon>
        <taxon>Polyphaga</taxon>
        <taxon>Cucujiformia</taxon>
        <taxon>Tenebrionidae</taxon>
        <taxon>Tenebrio</taxon>
    </lineage>
</organism>
<dbReference type="InterPro" id="IPR001320">
    <property type="entry name" value="Iontro_rcpt_C"/>
</dbReference>
<dbReference type="Gene3D" id="3.40.190.10">
    <property type="entry name" value="Periplasmic binding protein-like II"/>
    <property type="match status" value="2"/>
</dbReference>
<evidence type="ECO:0000259" key="6">
    <source>
        <dbReference type="Pfam" id="PF00060"/>
    </source>
</evidence>
<keyword evidence="5" id="KW-1133">Transmembrane helix</keyword>
<feature type="binding site" evidence="4">
    <location>
        <position position="455"/>
    </location>
    <ligand>
        <name>Zn(2+)</name>
        <dbReference type="ChEBI" id="CHEBI:29105"/>
    </ligand>
</feature>
<dbReference type="Pfam" id="PF24576">
    <property type="entry name" value="IR75A_N"/>
    <property type="match status" value="2"/>
</dbReference>
<dbReference type="GO" id="GO:0031179">
    <property type="term" value="P:peptide modification"/>
    <property type="evidence" value="ECO:0007669"/>
    <property type="project" value="InterPro"/>
</dbReference>
<feature type="domain" description="Ionotropic receptor 75a N-terminal" evidence="7">
    <location>
        <begin position="658"/>
        <end position="766"/>
    </location>
</feature>
<feature type="binding site" evidence="4">
    <location>
        <position position="409"/>
    </location>
    <ligand>
        <name>Zn(2+)</name>
        <dbReference type="ChEBI" id="CHEBI:29105"/>
    </ligand>
</feature>
<comment type="caution">
    <text evidence="8">The sequence shown here is derived from an EMBL/GenBank/DDBJ whole genome shotgun (WGS) entry which is preliminary data.</text>
</comment>
<dbReference type="Pfam" id="PF05147">
    <property type="entry name" value="LANC_like"/>
    <property type="match status" value="1"/>
</dbReference>
<comment type="similarity">
    <text evidence="2">Belongs to the glutamate-gated ion channel (TC 1.A.10.1) family.</text>
</comment>
<evidence type="ECO:0000256" key="4">
    <source>
        <dbReference type="PIRSR" id="PIRSR607822-1"/>
    </source>
</evidence>
<dbReference type="PANTHER" id="PTHR12736">
    <property type="entry name" value="LANC-LIKE PROTEIN"/>
    <property type="match status" value="1"/>
</dbReference>
<evidence type="ECO:0000256" key="5">
    <source>
        <dbReference type="SAM" id="Phobius"/>
    </source>
</evidence>
<comment type="similarity">
    <text evidence="1">Belongs to the LanC-like protein family.</text>
</comment>
<reference evidence="8" key="1">
    <citation type="journal article" date="2020" name="J Insects Food Feed">
        <title>The yellow mealworm (Tenebrio molitor) genome: a resource for the emerging insects as food and feed industry.</title>
        <authorList>
            <person name="Eriksson T."/>
            <person name="Andere A."/>
            <person name="Kelstrup H."/>
            <person name="Emery V."/>
            <person name="Picard C."/>
        </authorList>
    </citation>
    <scope>NUCLEOTIDE SEQUENCE</scope>
    <source>
        <strain evidence="8">Stoneville</strain>
        <tissue evidence="8">Whole head</tissue>
    </source>
</reference>
<keyword evidence="5" id="KW-0812">Transmembrane</keyword>
<accession>A0A8J6HDN7</accession>
<dbReference type="PANTHER" id="PTHR12736:SF7">
    <property type="entry name" value="LANC-LIKE PROTEIN 3"/>
    <property type="match status" value="1"/>
</dbReference>
<dbReference type="SMART" id="SM01260">
    <property type="entry name" value="LANC_like"/>
    <property type="match status" value="1"/>
</dbReference>
<dbReference type="Pfam" id="PF00060">
    <property type="entry name" value="Lig_chan"/>
    <property type="match status" value="2"/>
</dbReference>
<dbReference type="EMBL" id="JABDTM020025922">
    <property type="protein sequence ID" value="KAH0812596.1"/>
    <property type="molecule type" value="Genomic_DNA"/>
</dbReference>
<feature type="binding site" evidence="4">
    <location>
        <position position="456"/>
    </location>
    <ligand>
        <name>Zn(2+)</name>
        <dbReference type="ChEBI" id="CHEBI:29105"/>
    </ligand>
</feature>
<feature type="transmembrane region" description="Helical" evidence="5">
    <location>
        <begin position="1628"/>
        <end position="1648"/>
    </location>
</feature>
<dbReference type="PRINTS" id="PR01950">
    <property type="entry name" value="LANCSUPER"/>
</dbReference>
<dbReference type="FunFam" id="1.50.10.10:FF:000012">
    <property type="entry name" value="LanC-like protein 3"/>
    <property type="match status" value="1"/>
</dbReference>
<sequence>MVLSPASSSASDSSADYDVSPVMFAMWSATTKYLTWPTNHHLNHIHSSNQLQRSVFQPSTRPRALRLPFLVEVEQEVVKWPQNMMAVALSNRGMVRYPRLPADMVRVLLDQQVGRVQQMDDPLKRRMAPTRYFPNTMPDYEGQDIDSQLPQGFLTKFVERIIKDIELAIKPIDRHGNDGLYLGTAGISYMYYHLSKIPSLNEHKQTLLMKSVEYLTPAFSAMKNSSRRDVPSFILGKSGVYAVASAIYKAIGDTKQSDNFRKMYQEAGNICKDIHFLTCGSDELFVGRAGYVLGALWLSKETNTELPQSDVYTLCNIMVESGRKYAERQRCPCPLMYSYYKVEYLGAAHGLCTILQALLSVPGYLATNPAHARDIKTSVDYLLSLQDHQGNFPCASDEIGEQSELVHWCHGAAGMIYLMAKAYLVWHERKYLNSCEKMGELIWARGLLKKGPGICHGVAGNGYAFLLLYRLTENPKYLYRAVSFAKFLQTPQFANDARTPDYPFSLYEGIAGTACFLGDLMYIIFLDDEIRAWNLTPHSGVWFSANLPEGDPKSAPRRLGLDFLDSPSTLTIFGPSTSPHPFLAAQPLSLSAPFTVRHRSDPQPRQKPKDLSPETREDIFPCLCLSPRSVLVPLPLFYSFAPLNSDFYHFWRKTDSPRVMRTSGHLKLFDEKHHWLITSLSSTVVNKFEKVALSINADIQIAVKNSTTQNWTITDIYNPASEYGGSLSFTKIGDYSEGRGYNARKKEATYWTRKNMTGVTFKTMVVLLAPFEGTLDEYLHNEDNRNVNTFNRFQHKLLCFCRDYYNFTMETELGKSWGYPYPNGSFDGMVGAMERKLIEFGSSPIFVREDRAKKIDYGRNTWSWKAGFLFRSPKSRTSIEIFLKPLATSIWLITALFAILSIIILKVVTTFERKEFHESVETSWSLSAVFTLGAFCQQGSPSVPRMVCGRITAIFIFLLSVIIYQFYSASIVSNLLIKPTYKIGSIKDLVDSPLKVGCEDIIYNKDLFEHTSDKILKELYFKKIYGKGNTSHFLLPQDGVNLVRDGGYAFHIEVARAYPIIEYTFSDEAICELQELKLFKNTDLYTTYQKGSSFRNMLETWYSLSERIAEHGILYREIKYWHPRKPECIQSSKSFLTFHLLAPFEGTLDEYLHNEDNRNINTLHRFQHKLLCFCRDYYNFTMETELGKSWGYPYPNGSFDGMVGAMERKLIEFGSSPMFVREDRAKKIDYGRNTWSFKAGFLFRSPKSRTPIEIFLKPFTTSIWLVTALFALLSIVILKVVTTFERKEFHESVETSWSLSAVFTLGAFCQQDRQESFKHLKKLYHHVGIILDGDCPKSEEFLVKCGQLKLFDAKHHWLIVASSTKITEKFNNVVLNINADIHLAVPSTPLNWTIIDIYNPASKHGGALNCTKIGLYNEKEGYKVRNDEAIYWARKNMTGITFKSLVVLPVPFQGTLQDYLRNDDNRDINTFNRFHSRLVSFCRDYYNFSLDIKVVKSWGYTNPDGTFDGMVGALERKSIDFGSSPLFLRADRAQVIDYGRNTWILRAAFIFRNPKSRTSIEIFLHPLSTSIWLITGLLAVISILILKVVTTFERKQHHFNVETSWSVSVVFTLGAFCQQGSPSVPRMACGRITTISIFLLSIMIYQFYSASLVSHLLMKPITKITTIKSLLESSLKAGCQDILYDRDYFQHTTDEDARQLYQRKILGKNNNSNFLNPEQGLKLVEQGGYAFHVETATAYPIIEESFAEKAICDLSEVQLFRTQPMHANFQKHSPFRDMFDTCLQRLAENGMLFRERKHWHPRKPECIQSSRSMSFHVGIEEFYPALVMFLVGVLCSLIILIGEKRIKMIQEKQLFSKKKQMVFPFVE</sequence>
<reference evidence="8" key="2">
    <citation type="submission" date="2021-08" db="EMBL/GenBank/DDBJ databases">
        <authorList>
            <person name="Eriksson T."/>
        </authorList>
    </citation>
    <scope>NUCLEOTIDE SEQUENCE</scope>
    <source>
        <strain evidence="8">Stoneville</strain>
        <tissue evidence="8">Whole head</tissue>
    </source>
</reference>
<dbReference type="GO" id="GO:0015276">
    <property type="term" value="F:ligand-gated monoatomic ion channel activity"/>
    <property type="evidence" value="ECO:0007669"/>
    <property type="project" value="InterPro"/>
</dbReference>
<dbReference type="GO" id="GO:0005886">
    <property type="term" value="C:plasma membrane"/>
    <property type="evidence" value="ECO:0007669"/>
    <property type="project" value="TreeGrafter"/>
</dbReference>
<evidence type="ECO:0000256" key="2">
    <source>
        <dbReference type="ARBA" id="ARBA00008685"/>
    </source>
</evidence>
<dbReference type="InterPro" id="IPR007822">
    <property type="entry name" value="LANC-like"/>
</dbReference>
<feature type="domain" description="Ionotropic receptor 75a N-terminal" evidence="7">
    <location>
        <begin position="1277"/>
        <end position="1446"/>
    </location>
</feature>